<dbReference type="GO" id="GO:0006508">
    <property type="term" value="P:proteolysis"/>
    <property type="evidence" value="ECO:0007669"/>
    <property type="project" value="InterPro"/>
</dbReference>
<evidence type="ECO:0000313" key="4">
    <source>
        <dbReference type="Proteomes" id="UP000486351"/>
    </source>
</evidence>
<dbReference type="GO" id="GO:0004190">
    <property type="term" value="F:aspartic-type endopeptidase activity"/>
    <property type="evidence" value="ECO:0007669"/>
    <property type="project" value="InterPro"/>
</dbReference>
<reference evidence="3 4" key="1">
    <citation type="submission" date="2018-09" db="EMBL/GenBank/DDBJ databases">
        <title>Genomic investigation of the strawberry pathogen Phytophthora fragariae indicates pathogenicity is determined by transcriptional variation in three key races.</title>
        <authorList>
            <person name="Adams T.M."/>
            <person name="Armitage A.D."/>
            <person name="Sobczyk M.K."/>
            <person name="Bates H.J."/>
            <person name="Dunwell J.M."/>
            <person name="Nellist C.F."/>
            <person name="Harrison R.J."/>
        </authorList>
    </citation>
    <scope>NUCLEOTIDE SEQUENCE [LARGE SCALE GENOMIC DNA]</scope>
    <source>
        <strain evidence="3 4">NOV-77</strain>
    </source>
</reference>
<feature type="compositionally biased region" description="Gly residues" evidence="1">
    <location>
        <begin position="38"/>
        <end position="60"/>
    </location>
</feature>
<feature type="region of interest" description="Disordered" evidence="1">
    <location>
        <begin position="1"/>
        <end position="82"/>
    </location>
</feature>
<dbReference type="InterPro" id="IPR001995">
    <property type="entry name" value="Peptidase_A2_cat"/>
</dbReference>
<evidence type="ECO:0000259" key="2">
    <source>
        <dbReference type="PROSITE" id="PS50175"/>
    </source>
</evidence>
<proteinExistence type="predicted"/>
<name>A0A6G0SBH6_9STRA</name>
<accession>A0A6G0SBH6</accession>
<feature type="compositionally biased region" description="Polar residues" evidence="1">
    <location>
        <begin position="1"/>
        <end position="14"/>
    </location>
</feature>
<gene>
    <name evidence="3" type="ORF">PF008_g4572</name>
</gene>
<feature type="domain" description="Peptidase A2" evidence="2">
    <location>
        <begin position="166"/>
        <end position="180"/>
    </location>
</feature>
<comment type="caution">
    <text evidence="3">The sequence shown here is derived from an EMBL/GenBank/DDBJ whole genome shotgun (WGS) entry which is preliminary data.</text>
</comment>
<organism evidence="3 4">
    <name type="scientific">Phytophthora fragariae</name>
    <dbReference type="NCBI Taxonomy" id="53985"/>
    <lineage>
        <taxon>Eukaryota</taxon>
        <taxon>Sar</taxon>
        <taxon>Stramenopiles</taxon>
        <taxon>Oomycota</taxon>
        <taxon>Peronosporomycetes</taxon>
        <taxon>Peronosporales</taxon>
        <taxon>Peronosporaceae</taxon>
        <taxon>Phytophthora</taxon>
    </lineage>
</organism>
<dbReference type="EMBL" id="QXFY01000156">
    <property type="protein sequence ID" value="KAE9354360.1"/>
    <property type="molecule type" value="Genomic_DNA"/>
</dbReference>
<protein>
    <recommendedName>
        <fullName evidence="2">Peptidase A2 domain-containing protein</fullName>
    </recommendedName>
</protein>
<dbReference type="Proteomes" id="UP000486351">
    <property type="component" value="Unassembled WGS sequence"/>
</dbReference>
<dbReference type="PROSITE" id="PS00141">
    <property type="entry name" value="ASP_PROTEASE"/>
    <property type="match status" value="1"/>
</dbReference>
<dbReference type="AlphaFoldDB" id="A0A6G0SBH6"/>
<dbReference type="InterPro" id="IPR001969">
    <property type="entry name" value="Aspartic_peptidase_AS"/>
</dbReference>
<dbReference type="PROSITE" id="PS50175">
    <property type="entry name" value="ASP_PROT_RETROV"/>
    <property type="match status" value="1"/>
</dbReference>
<evidence type="ECO:0000256" key="1">
    <source>
        <dbReference type="SAM" id="MobiDB-lite"/>
    </source>
</evidence>
<sequence length="180" mass="18237">MTWEQAANSVSSTPAPHGSTPSSSGRRGGRGGASNSANGGGRSGGNGGGRGGGSHGGRGSVTGRNGTAPATTLPARADGAEGAPALRLRGACLKRQSTQHQVRECPNIRPGEASELLQALRARREFAPPTSMRRLQVADDAPEDLKLERTQDAGTFDATVDGLKVKALLLDSGADTSLVA</sequence>
<evidence type="ECO:0000313" key="3">
    <source>
        <dbReference type="EMBL" id="KAE9354360.1"/>
    </source>
</evidence>